<evidence type="ECO:0000256" key="1">
    <source>
        <dbReference type="SAM" id="SignalP"/>
    </source>
</evidence>
<evidence type="ECO:0000313" key="4">
    <source>
        <dbReference type="Proteomes" id="UP001153636"/>
    </source>
</evidence>
<dbReference type="EMBL" id="OV651823">
    <property type="protein sequence ID" value="CAH1101020.1"/>
    <property type="molecule type" value="Genomic_DNA"/>
</dbReference>
<feature type="signal peptide" evidence="1">
    <location>
        <begin position="1"/>
        <end position="20"/>
    </location>
</feature>
<sequence length="96" mass="11266">MFNKITVLFLVAAFVAVVSALTDREQFEDYKKKFNKQYTAEEEQTRFKNFQDTLKHIEENKAKFARGEVSHTEGINQFADLSADEWSHRNHGLKRP</sequence>
<organism evidence="3 4">
    <name type="scientific">Psylliodes chrysocephalus</name>
    <dbReference type="NCBI Taxonomy" id="3402493"/>
    <lineage>
        <taxon>Eukaryota</taxon>
        <taxon>Metazoa</taxon>
        <taxon>Ecdysozoa</taxon>
        <taxon>Arthropoda</taxon>
        <taxon>Hexapoda</taxon>
        <taxon>Insecta</taxon>
        <taxon>Pterygota</taxon>
        <taxon>Neoptera</taxon>
        <taxon>Endopterygota</taxon>
        <taxon>Coleoptera</taxon>
        <taxon>Polyphaga</taxon>
        <taxon>Cucujiformia</taxon>
        <taxon>Chrysomeloidea</taxon>
        <taxon>Chrysomelidae</taxon>
        <taxon>Galerucinae</taxon>
        <taxon>Alticini</taxon>
        <taxon>Psylliodes</taxon>
    </lineage>
</organism>
<gene>
    <name evidence="3" type="ORF">PSYICH_LOCUS2552</name>
</gene>
<dbReference type="Proteomes" id="UP001153636">
    <property type="component" value="Chromosome 11"/>
</dbReference>
<dbReference type="AlphaFoldDB" id="A0A9P0CJI4"/>
<dbReference type="SUPFAM" id="SSF54001">
    <property type="entry name" value="Cysteine proteinases"/>
    <property type="match status" value="1"/>
</dbReference>
<dbReference type="InterPro" id="IPR038765">
    <property type="entry name" value="Papain-like_cys_pep_sf"/>
</dbReference>
<evidence type="ECO:0000313" key="3">
    <source>
        <dbReference type="EMBL" id="CAH1101020.1"/>
    </source>
</evidence>
<accession>A0A9P0CJI4</accession>
<feature type="domain" description="Cathepsin propeptide inhibitor" evidence="2">
    <location>
        <begin position="27"/>
        <end position="86"/>
    </location>
</feature>
<keyword evidence="4" id="KW-1185">Reference proteome</keyword>
<dbReference type="Gene3D" id="1.10.287.2250">
    <property type="match status" value="1"/>
</dbReference>
<protein>
    <recommendedName>
        <fullName evidence="2">Cathepsin propeptide inhibitor domain-containing protein</fullName>
    </recommendedName>
</protein>
<dbReference type="Pfam" id="PF08246">
    <property type="entry name" value="Inhibitor_I29"/>
    <property type="match status" value="1"/>
</dbReference>
<dbReference type="SMART" id="SM00848">
    <property type="entry name" value="Inhibitor_I29"/>
    <property type="match status" value="1"/>
</dbReference>
<name>A0A9P0CJI4_9CUCU</name>
<feature type="chain" id="PRO_5040177256" description="Cathepsin propeptide inhibitor domain-containing protein" evidence="1">
    <location>
        <begin position="21"/>
        <end position="96"/>
    </location>
</feature>
<reference evidence="3" key="1">
    <citation type="submission" date="2022-01" db="EMBL/GenBank/DDBJ databases">
        <authorList>
            <person name="King R."/>
        </authorList>
    </citation>
    <scope>NUCLEOTIDE SEQUENCE</scope>
</reference>
<proteinExistence type="predicted"/>
<keyword evidence="1" id="KW-0732">Signal</keyword>
<dbReference type="InterPro" id="IPR013201">
    <property type="entry name" value="Prot_inhib_I29"/>
</dbReference>
<dbReference type="OrthoDB" id="5855924at2759"/>
<evidence type="ECO:0000259" key="2">
    <source>
        <dbReference type="SMART" id="SM00848"/>
    </source>
</evidence>